<proteinExistence type="predicted"/>
<name>A0ACC1QRX6_9HYPO</name>
<dbReference type="Proteomes" id="UP001148737">
    <property type="component" value="Unassembled WGS sequence"/>
</dbReference>
<gene>
    <name evidence="1" type="ORF">NLG97_g6041</name>
</gene>
<protein>
    <submittedName>
        <fullName evidence="1">Uncharacterized protein</fullName>
    </submittedName>
</protein>
<sequence>MSPFDDLMQPVNPEERRQRKHQAPDYTMSTFVRHTFAHWLTRRTRYSVLFKRDGVAVDVLAEMRRKYNEYTGRVLQELSDDIGAPDKYHEKQVLIRLALHMACDISLNTPALCHHLEGFVVTAEASGGFGKLLADGDLVLNYVVLHMIIVTVGNTTAPSHDHVRAESYYSNEDVYMYYGSAYFEEFPCPTYLFFSLRDINRLRRTIARGECGGTDRGPKPL</sequence>
<comment type="caution">
    <text evidence="1">The sequence shown here is derived from an EMBL/GenBank/DDBJ whole genome shotgun (WGS) entry which is preliminary data.</text>
</comment>
<organism evidence="1 2">
    <name type="scientific">Lecanicillium saksenae</name>
    <dbReference type="NCBI Taxonomy" id="468837"/>
    <lineage>
        <taxon>Eukaryota</taxon>
        <taxon>Fungi</taxon>
        <taxon>Dikarya</taxon>
        <taxon>Ascomycota</taxon>
        <taxon>Pezizomycotina</taxon>
        <taxon>Sordariomycetes</taxon>
        <taxon>Hypocreomycetidae</taxon>
        <taxon>Hypocreales</taxon>
        <taxon>Cordycipitaceae</taxon>
        <taxon>Lecanicillium</taxon>
    </lineage>
</organism>
<reference evidence="1" key="1">
    <citation type="submission" date="2022-07" db="EMBL/GenBank/DDBJ databases">
        <title>Genome Sequence of Lecanicillium saksenae.</title>
        <authorList>
            <person name="Buettner E."/>
        </authorList>
    </citation>
    <scope>NUCLEOTIDE SEQUENCE</scope>
    <source>
        <strain evidence="1">VT-O1</strain>
    </source>
</reference>
<evidence type="ECO:0000313" key="1">
    <source>
        <dbReference type="EMBL" id="KAJ3489239.1"/>
    </source>
</evidence>
<dbReference type="EMBL" id="JANAKD010000747">
    <property type="protein sequence ID" value="KAJ3489239.1"/>
    <property type="molecule type" value="Genomic_DNA"/>
</dbReference>
<accession>A0ACC1QRX6</accession>
<evidence type="ECO:0000313" key="2">
    <source>
        <dbReference type="Proteomes" id="UP001148737"/>
    </source>
</evidence>
<keyword evidence="2" id="KW-1185">Reference proteome</keyword>